<proteinExistence type="predicted"/>
<feature type="transmembrane region" description="Helical" evidence="1">
    <location>
        <begin position="6"/>
        <end position="26"/>
    </location>
</feature>
<feature type="transmembrane region" description="Helical" evidence="1">
    <location>
        <begin position="47"/>
        <end position="69"/>
    </location>
</feature>
<reference evidence="2 3" key="1">
    <citation type="journal article" date="2014" name="Genome Biol. Evol.">
        <title>The secreted proteins of Achlya hypogyna and Thraustotheca clavata identify the ancestral oomycete secretome and reveal gene acquisitions by horizontal gene transfer.</title>
        <authorList>
            <person name="Misner I."/>
            <person name="Blouin N."/>
            <person name="Leonard G."/>
            <person name="Richards T.A."/>
            <person name="Lane C.E."/>
        </authorList>
    </citation>
    <scope>NUCLEOTIDE SEQUENCE [LARGE SCALE GENOMIC DNA]</scope>
    <source>
        <strain evidence="2 3">ATCC 48635</strain>
    </source>
</reference>
<keyword evidence="1" id="KW-0472">Membrane</keyword>
<keyword evidence="1" id="KW-1133">Transmembrane helix</keyword>
<feature type="transmembrane region" description="Helical" evidence="1">
    <location>
        <begin position="129"/>
        <end position="151"/>
    </location>
</feature>
<accession>A0A1V9YQU3</accession>
<organism evidence="2 3">
    <name type="scientific">Achlya hypogyna</name>
    <name type="common">Oomycete</name>
    <name type="synonym">Protoachlya hypogyna</name>
    <dbReference type="NCBI Taxonomy" id="1202772"/>
    <lineage>
        <taxon>Eukaryota</taxon>
        <taxon>Sar</taxon>
        <taxon>Stramenopiles</taxon>
        <taxon>Oomycota</taxon>
        <taxon>Saprolegniomycetes</taxon>
        <taxon>Saprolegniales</taxon>
        <taxon>Achlyaceae</taxon>
        <taxon>Achlya</taxon>
    </lineage>
</organism>
<evidence type="ECO:0000313" key="3">
    <source>
        <dbReference type="Proteomes" id="UP000243579"/>
    </source>
</evidence>
<evidence type="ECO:0000313" key="2">
    <source>
        <dbReference type="EMBL" id="OQR88124.1"/>
    </source>
</evidence>
<dbReference type="EMBL" id="JNBR01001409">
    <property type="protein sequence ID" value="OQR88124.1"/>
    <property type="molecule type" value="Genomic_DNA"/>
</dbReference>
<keyword evidence="1" id="KW-0812">Transmembrane</keyword>
<dbReference type="AlphaFoldDB" id="A0A1V9YQU3"/>
<feature type="transmembrane region" description="Helical" evidence="1">
    <location>
        <begin position="175"/>
        <end position="195"/>
    </location>
</feature>
<name>A0A1V9YQU3_ACHHY</name>
<feature type="transmembrane region" description="Helical" evidence="1">
    <location>
        <begin position="216"/>
        <end position="238"/>
    </location>
</feature>
<comment type="caution">
    <text evidence="2">The sequence shown here is derived from an EMBL/GenBank/DDBJ whole genome shotgun (WGS) entry which is preliminary data.</text>
</comment>
<sequence>MSAGETTPAVVAGVLCLVLPVRLCIYGPAPQSLHRPKRDLCHRVMRLITVLSAAACLATPLVVVIGRAWPCWVGYALKFVLPSVVSALFLVAHGSVVLQSAFTHALLVYNEPRLWPTPSRRLVLLRRALSHRGVVLVVGSALGVFVLPLAAVDPAVLHLSVAGCQSSDHFHDLASLHLCLATLWAVAAVVLGVPYHTLQSDRAGRVHAMYRGTLRGLLGSYVLLLLPVALPGLFAYYLDYVGVIWLHCMVLHHGHPVALPVRRTPTMNRSHAQVL</sequence>
<keyword evidence="3" id="KW-1185">Reference proteome</keyword>
<dbReference type="Proteomes" id="UP000243579">
    <property type="component" value="Unassembled WGS sequence"/>
</dbReference>
<feature type="transmembrane region" description="Helical" evidence="1">
    <location>
        <begin position="81"/>
        <end position="109"/>
    </location>
</feature>
<protein>
    <submittedName>
        <fullName evidence="2">Uncharacterized protein</fullName>
    </submittedName>
</protein>
<gene>
    <name evidence="2" type="ORF">ACHHYP_07553</name>
</gene>
<evidence type="ECO:0000256" key="1">
    <source>
        <dbReference type="SAM" id="Phobius"/>
    </source>
</evidence>